<dbReference type="Pfam" id="PF05899">
    <property type="entry name" value="Cupin_3"/>
    <property type="match status" value="1"/>
</dbReference>
<dbReference type="EMBL" id="MIJD01000049">
    <property type="protein sequence ID" value="OPE55077.1"/>
    <property type="molecule type" value="Genomic_DNA"/>
</dbReference>
<dbReference type="EMBL" id="PDCR01000010">
    <property type="protein sequence ID" value="PEG54813.1"/>
    <property type="molecule type" value="Genomic_DNA"/>
</dbReference>
<organism evidence="4 6">
    <name type="scientific">Mycolicibacterium diernhoferi</name>
    <dbReference type="NCBI Taxonomy" id="1801"/>
    <lineage>
        <taxon>Bacteria</taxon>
        <taxon>Bacillati</taxon>
        <taxon>Actinomycetota</taxon>
        <taxon>Actinomycetes</taxon>
        <taxon>Mycobacteriales</taxon>
        <taxon>Mycobacteriaceae</taxon>
        <taxon>Mycolicibacterium</taxon>
    </lineage>
</organism>
<dbReference type="SUPFAM" id="SSF51182">
    <property type="entry name" value="RmlC-like cupins"/>
    <property type="match status" value="1"/>
</dbReference>
<name>A0A1Q4H5W3_9MYCO</name>
<reference evidence="3 5" key="1">
    <citation type="submission" date="2016-09" db="EMBL/GenBank/DDBJ databases">
        <title>genome sequences of unsequenced Mycobacteria.</title>
        <authorList>
            <person name="Greninger A.L."/>
            <person name="Jerome K.R."/>
            <person name="Mcnair B."/>
            <person name="Wallis C."/>
            <person name="Fang F."/>
        </authorList>
    </citation>
    <scope>NUCLEOTIDE SEQUENCE [LARGE SCALE GENOMIC DNA]</scope>
    <source>
        <strain evidence="3 5">BM1</strain>
    </source>
</reference>
<dbReference type="Proteomes" id="UP000220340">
    <property type="component" value="Unassembled WGS sequence"/>
</dbReference>
<dbReference type="AlphaFoldDB" id="A0A1Q4H5W3"/>
<evidence type="ECO:0000259" key="2">
    <source>
        <dbReference type="Pfam" id="PF05899"/>
    </source>
</evidence>
<evidence type="ECO:0000313" key="4">
    <source>
        <dbReference type="EMBL" id="PEG54813.1"/>
    </source>
</evidence>
<dbReference type="InterPro" id="IPR014710">
    <property type="entry name" value="RmlC-like_jellyroll"/>
</dbReference>
<accession>A0A1Q4H5W3</accession>
<dbReference type="RefSeq" id="WP_073859139.1">
    <property type="nucleotide sequence ID" value="NZ_BAAATC010000015.1"/>
</dbReference>
<dbReference type="Gene3D" id="2.60.120.10">
    <property type="entry name" value="Jelly Rolls"/>
    <property type="match status" value="1"/>
</dbReference>
<protein>
    <submittedName>
        <fullName evidence="4">DUF861 domain-containing protein</fullName>
    </submittedName>
</protein>
<gene>
    <name evidence="3" type="ORF">BV510_07045</name>
    <name evidence="4" type="ORF">CRI78_09245</name>
</gene>
<comment type="caution">
    <text evidence="4">The sequence shown here is derived from an EMBL/GenBank/DDBJ whole genome shotgun (WGS) entry which is preliminary data.</text>
</comment>
<dbReference type="Proteomes" id="UP000191039">
    <property type="component" value="Unassembled WGS sequence"/>
</dbReference>
<dbReference type="CDD" id="cd02227">
    <property type="entry name" value="cupin_TM1112-like"/>
    <property type="match status" value="1"/>
</dbReference>
<sequence>MPALVHISASSARDKLTPMGPRVGADAGDPQIRQLPVETGTGAKVGIWECTPGSYRVDVKPASETCYVIEGKAVLEDDETGSRLTITAGDFVTMPKGWSGRWTIEETLRKAYTTF</sequence>
<dbReference type="InterPro" id="IPR008579">
    <property type="entry name" value="UGlyAH_Cupin_dom"/>
</dbReference>
<dbReference type="PANTHER" id="PTHR40943:SF1">
    <property type="entry name" value="CYTOPLASMIC PROTEIN"/>
    <property type="match status" value="1"/>
</dbReference>
<feature type="domain" description="(S)-ureidoglycine aminohydrolase cupin" evidence="2">
    <location>
        <begin position="43"/>
        <end position="112"/>
    </location>
</feature>
<dbReference type="InterPro" id="IPR011051">
    <property type="entry name" value="RmlC_Cupin_sf"/>
</dbReference>
<proteinExistence type="predicted"/>
<reference evidence="4 6" key="2">
    <citation type="submission" date="2017-10" db="EMBL/GenBank/DDBJ databases">
        <title>The new phylogeny of genus Mycobacterium.</title>
        <authorList>
            <person name="Tortoli E."/>
            <person name="Trovato A."/>
            <person name="Cirillo D.M."/>
        </authorList>
    </citation>
    <scope>NUCLEOTIDE SEQUENCE [LARGE SCALE GENOMIC DNA]</scope>
    <source>
        <strain evidence="4 6">IP141170001</strain>
    </source>
</reference>
<feature type="region of interest" description="Disordered" evidence="1">
    <location>
        <begin position="9"/>
        <end position="32"/>
    </location>
</feature>
<evidence type="ECO:0000313" key="5">
    <source>
        <dbReference type="Proteomes" id="UP000191039"/>
    </source>
</evidence>
<evidence type="ECO:0000313" key="6">
    <source>
        <dbReference type="Proteomes" id="UP000220340"/>
    </source>
</evidence>
<evidence type="ECO:0000313" key="3">
    <source>
        <dbReference type="EMBL" id="OPE55077.1"/>
    </source>
</evidence>
<dbReference type="STRING" id="1801.BRW64_24470"/>
<dbReference type="PANTHER" id="PTHR40943">
    <property type="entry name" value="CYTOPLASMIC PROTEIN-RELATED"/>
    <property type="match status" value="1"/>
</dbReference>
<keyword evidence="6" id="KW-1185">Reference proteome</keyword>
<dbReference type="OrthoDB" id="9799053at2"/>
<evidence type="ECO:0000256" key="1">
    <source>
        <dbReference type="SAM" id="MobiDB-lite"/>
    </source>
</evidence>